<name>A0A5B7ZXD8_9BACT</name>
<sequence>MLRLVSLRYFRHAELDFTAWDECVQAASAAVPYAYSWWLREACGRWDAVIEVEEATGAYKSLLPLPLKRRPWGYEVFQPAFTQQLGLLLTGTSRFRYIIDYLKVIDKRFARFYLQLHTGNELVAAPPGFALTERRTFHLNLAASYATLAAGYAPDYRRRLRHNQQLPTPLQVTEAASAKNLMQLFKNQEIAAASGLKTKEYYCLERLVATLQTRKQVYILEVRMPESGELLAGALFVRQPSVVVYLFAAASAAGKKAGAPLLLLDHVIQRHAGTPGLTLDFEGSMIPSIARFFANFGAAPVPYGVLTQTRQPWYLQWIR</sequence>
<feature type="domain" description="BioF2-like acetyltransferase" evidence="1">
    <location>
        <begin position="156"/>
        <end position="280"/>
    </location>
</feature>
<reference evidence="2 3" key="1">
    <citation type="submission" date="2019-06" db="EMBL/GenBank/DDBJ databases">
        <authorList>
            <person name="Srinivasan S."/>
        </authorList>
    </citation>
    <scope>NUCLEOTIDE SEQUENCE [LARGE SCALE GENOMIC DNA]</scope>
    <source>
        <strain evidence="2 3">17J68-5</strain>
    </source>
</reference>
<dbReference type="SUPFAM" id="SSF55729">
    <property type="entry name" value="Acyl-CoA N-acyltransferases (Nat)"/>
    <property type="match status" value="1"/>
</dbReference>
<dbReference type="InterPro" id="IPR038740">
    <property type="entry name" value="BioF2-like_GNAT_dom"/>
</dbReference>
<dbReference type="InterPro" id="IPR016181">
    <property type="entry name" value="Acyl_CoA_acyltransferase"/>
</dbReference>
<organism evidence="2 3">
    <name type="scientific">Hymenobacter jejuensis</name>
    <dbReference type="NCBI Taxonomy" id="2502781"/>
    <lineage>
        <taxon>Bacteria</taxon>
        <taxon>Pseudomonadati</taxon>
        <taxon>Bacteroidota</taxon>
        <taxon>Cytophagia</taxon>
        <taxon>Cytophagales</taxon>
        <taxon>Hymenobacteraceae</taxon>
        <taxon>Hymenobacter</taxon>
    </lineage>
</organism>
<evidence type="ECO:0000313" key="3">
    <source>
        <dbReference type="Proteomes" id="UP000305398"/>
    </source>
</evidence>
<keyword evidence="2" id="KW-0808">Transferase</keyword>
<gene>
    <name evidence="2" type="ORF">FHG12_05795</name>
</gene>
<evidence type="ECO:0000259" key="1">
    <source>
        <dbReference type="Pfam" id="PF13480"/>
    </source>
</evidence>
<dbReference type="Proteomes" id="UP000305398">
    <property type="component" value="Chromosome"/>
</dbReference>
<dbReference type="Gene3D" id="3.40.630.30">
    <property type="match status" value="1"/>
</dbReference>
<accession>A0A5B7ZXD8</accession>
<dbReference type="AlphaFoldDB" id="A0A5B7ZXD8"/>
<dbReference type="Pfam" id="PF13480">
    <property type="entry name" value="Acetyltransf_6"/>
    <property type="match status" value="1"/>
</dbReference>
<proteinExistence type="predicted"/>
<dbReference type="KEGG" id="hyj:FHG12_05795"/>
<protein>
    <submittedName>
        <fullName evidence="2">GNAT family N-acetyltransferase</fullName>
    </submittedName>
</protein>
<dbReference type="GO" id="GO:0016740">
    <property type="term" value="F:transferase activity"/>
    <property type="evidence" value="ECO:0007669"/>
    <property type="project" value="UniProtKB-KW"/>
</dbReference>
<evidence type="ECO:0000313" key="2">
    <source>
        <dbReference type="EMBL" id="QDA59648.1"/>
    </source>
</evidence>
<keyword evidence="3" id="KW-1185">Reference proteome</keyword>
<dbReference type="EMBL" id="CP040896">
    <property type="protein sequence ID" value="QDA59648.1"/>
    <property type="molecule type" value="Genomic_DNA"/>
</dbReference>
<dbReference type="OrthoDB" id="116151at2"/>